<dbReference type="InterPro" id="IPR022242">
    <property type="entry name" value="TNP-like_C"/>
</dbReference>
<feature type="domain" description="THAP-type" evidence="6">
    <location>
        <begin position="7"/>
        <end position="103"/>
    </location>
</feature>
<keyword evidence="1" id="KW-0479">Metal-binding</keyword>
<evidence type="ECO:0000256" key="3">
    <source>
        <dbReference type="ARBA" id="ARBA00022833"/>
    </source>
</evidence>
<keyword evidence="4 5" id="KW-0238">DNA-binding</keyword>
<gene>
    <name evidence="7" type="primary">T_14</name>
</gene>
<name>A0A2H8TYU1_9HEMI</name>
<evidence type="ECO:0000259" key="6">
    <source>
        <dbReference type="PROSITE" id="PS50950"/>
    </source>
</evidence>
<dbReference type="InterPro" id="IPR048365">
    <property type="entry name" value="TNP-like_RNaseH_N"/>
</dbReference>
<dbReference type="GO" id="GO:0003677">
    <property type="term" value="F:DNA binding"/>
    <property type="evidence" value="ECO:0007669"/>
    <property type="project" value="UniProtKB-UniRule"/>
</dbReference>
<dbReference type="Pfam" id="PF05485">
    <property type="entry name" value="THAP"/>
    <property type="match status" value="1"/>
</dbReference>
<dbReference type="PROSITE" id="PS50950">
    <property type="entry name" value="ZF_THAP"/>
    <property type="match status" value="1"/>
</dbReference>
<dbReference type="InterPro" id="IPR048366">
    <property type="entry name" value="TNP-like_GBD"/>
</dbReference>
<accession>A0A2H8TYU1</accession>
<evidence type="ECO:0000256" key="2">
    <source>
        <dbReference type="ARBA" id="ARBA00022771"/>
    </source>
</evidence>
<dbReference type="PANTHER" id="PTHR46927:SF3">
    <property type="entry name" value="THAP-TYPE DOMAIN-CONTAINING PROTEIN"/>
    <property type="match status" value="1"/>
</dbReference>
<dbReference type="Pfam" id="PF12596">
    <property type="entry name" value="Tnp_P_element_C"/>
    <property type="match status" value="1"/>
</dbReference>
<dbReference type="Pfam" id="PF21788">
    <property type="entry name" value="TNP-like_GBD"/>
    <property type="match status" value="1"/>
</dbReference>
<dbReference type="SUPFAM" id="SSF57716">
    <property type="entry name" value="Glucocorticoid receptor-like (DNA-binding domain)"/>
    <property type="match status" value="1"/>
</dbReference>
<keyword evidence="2 5" id="KW-0863">Zinc-finger</keyword>
<dbReference type="AlphaFoldDB" id="A0A2H8TYU1"/>
<evidence type="ECO:0000256" key="1">
    <source>
        <dbReference type="ARBA" id="ARBA00022723"/>
    </source>
</evidence>
<protein>
    <submittedName>
        <fullName evidence="7">Transposable element P transposase</fullName>
    </submittedName>
</protein>
<dbReference type="InterPro" id="IPR006612">
    <property type="entry name" value="THAP_Znf"/>
</dbReference>
<dbReference type="SMART" id="SM00692">
    <property type="entry name" value="DM3"/>
    <property type="match status" value="1"/>
</dbReference>
<organism evidence="7">
    <name type="scientific">Melanaphis sacchari</name>
    <dbReference type="NCBI Taxonomy" id="742174"/>
    <lineage>
        <taxon>Eukaryota</taxon>
        <taxon>Metazoa</taxon>
        <taxon>Ecdysozoa</taxon>
        <taxon>Arthropoda</taxon>
        <taxon>Hexapoda</taxon>
        <taxon>Insecta</taxon>
        <taxon>Pterygota</taxon>
        <taxon>Neoptera</taxon>
        <taxon>Paraneoptera</taxon>
        <taxon>Hemiptera</taxon>
        <taxon>Sternorrhyncha</taxon>
        <taxon>Aphidomorpha</taxon>
        <taxon>Aphidoidea</taxon>
        <taxon>Aphididae</taxon>
        <taxon>Aphidini</taxon>
        <taxon>Melanaphis</taxon>
    </lineage>
</organism>
<evidence type="ECO:0000313" key="7">
    <source>
        <dbReference type="EMBL" id="MBW19417.1"/>
    </source>
</evidence>
<reference evidence="7" key="1">
    <citation type="submission" date="2017-10" db="EMBL/GenBank/DDBJ databases">
        <title>Transcriptome Assembly of Sugarcane Aphid Adults.</title>
        <authorList>
            <person name="Scully E.D."/>
            <person name="Palmer N.A."/>
            <person name="Geib S.M."/>
            <person name="Sarath G."/>
            <person name="Sattler S.E."/>
        </authorList>
    </citation>
    <scope>NUCLEOTIDE SEQUENCE</scope>
    <source>
        <tissue evidence="7">Whole body</tissue>
    </source>
</reference>
<dbReference type="EMBL" id="GFXV01007612">
    <property type="protein sequence ID" value="MBW19417.1"/>
    <property type="molecule type" value="Transcribed_RNA"/>
</dbReference>
<sequence>MSSNDLIPISGVCCAVTNCKQHSGNAIQEGYNISFHRFPKSLQLQNIWAQKCKIVDKWNPKSSYYVCSMHFGRDDFVHDLKAELSGYVPSYRHLKQDIAPTLNLPNDLETSKTPAKCSSSLDAKTAQHIREVLARSFPPSFSSGSVYLLPPTTPSISLCDKDTDSRQKISTATDYKKLYNDVLNECNILKSKNKILLKKVKKKKKESHWTRDKVADAFALMYHSKRAYEYLKNELHYSLPGILSFQRWAKTIEMNNGLIEDVLKIMKLNNDNIEDHEKLTVLIIDELKMCNTIEYDEANDEVIGPHTHMQVVMARGISSNWKQPIFVDFDVNMTKTILFDIIDKLDDIGYKVMCCVSNYNSKNIKLWNQLNLSYEDPSFFIPNGRKIIYIPDSSNLLKLTRNWLLDTGFCLNDVEINKIPLEALITKKSVGLPHNLKKEHLTCEGPQRENIELAKQLLSYSTAIVLQHNRPIDDLELLNDTAEFIKLISNWFDLANVSQTNNRTTFKSPFGMFLYQQNKLLNEFYTTINLMRCKGKNYTYLQGFQEGILMYINGIKQLFQILRENGVKYLLTGKINNDPLNNLFHQICSIDDLPSPLNAVNILKKITLGIYSNDHNKSNTVDHEEFMIVQILKSVNINLSDEDNEKEISERNDSDTISENEFTITNKDEMELDAIEFLAGWVALKYKSKIPEIGCMTVFNESNKDMIPSWMNHLSYNGLMIPSNDFKKIISRVEWLFNKFTKHQIPKGSNVVAKLTSKIFSRMSIEKKFKGAIQIYIKQRIIIRMKYSNYRIQLKKQKKKIQKLD</sequence>
<evidence type="ECO:0000256" key="4">
    <source>
        <dbReference type="ARBA" id="ARBA00023125"/>
    </source>
</evidence>
<keyword evidence="3" id="KW-0862">Zinc</keyword>
<dbReference type="GO" id="GO:0008270">
    <property type="term" value="F:zinc ion binding"/>
    <property type="evidence" value="ECO:0007669"/>
    <property type="project" value="UniProtKB-KW"/>
</dbReference>
<dbReference type="PANTHER" id="PTHR46927">
    <property type="entry name" value="AGAP005574-PA"/>
    <property type="match status" value="1"/>
</dbReference>
<dbReference type="Pfam" id="PF21787">
    <property type="entry name" value="TNP-like_RNaseH_N"/>
    <property type="match status" value="1"/>
</dbReference>
<dbReference type="OrthoDB" id="6627680at2759"/>
<dbReference type="SMART" id="SM00980">
    <property type="entry name" value="THAP"/>
    <property type="match status" value="1"/>
</dbReference>
<evidence type="ECO:0000256" key="5">
    <source>
        <dbReference type="PROSITE-ProRule" id="PRU00309"/>
    </source>
</evidence>
<dbReference type="InterPro" id="IPR052224">
    <property type="entry name" value="THAP_domain_protein"/>
</dbReference>
<proteinExistence type="predicted"/>